<feature type="region of interest" description="Disordered" evidence="1">
    <location>
        <begin position="48"/>
        <end position="75"/>
    </location>
</feature>
<sequence length="109" mass="11733">MAFAVKIGARLASGMGEIVLDFSREVANLIGSSLVYGPAGAVAAGDAGGCSYGNGTSEQNPEQKQECKKLEGHQEDAKSKQIAEKFRLRRVRYEDDEQIAWLEGANKTI</sequence>
<accession>A0A199U9E6</accession>
<dbReference type="AlphaFoldDB" id="A0A199U9E6"/>
<feature type="compositionally biased region" description="Basic and acidic residues" evidence="1">
    <location>
        <begin position="61"/>
        <end position="75"/>
    </location>
</feature>
<dbReference type="STRING" id="3983.A0A199U9E6"/>
<evidence type="ECO:0000313" key="2">
    <source>
        <dbReference type="EMBL" id="OAY21246.1"/>
    </source>
</evidence>
<proteinExistence type="predicted"/>
<gene>
    <name evidence="2" type="ORF">MANES_S104700</name>
</gene>
<evidence type="ECO:0000256" key="1">
    <source>
        <dbReference type="SAM" id="MobiDB-lite"/>
    </source>
</evidence>
<organism evidence="2">
    <name type="scientific">Manihot esculenta</name>
    <name type="common">Cassava</name>
    <name type="synonym">Jatropha manihot</name>
    <dbReference type="NCBI Taxonomy" id="3983"/>
    <lineage>
        <taxon>Eukaryota</taxon>
        <taxon>Viridiplantae</taxon>
        <taxon>Streptophyta</taxon>
        <taxon>Embryophyta</taxon>
        <taxon>Tracheophyta</taxon>
        <taxon>Spermatophyta</taxon>
        <taxon>Magnoliopsida</taxon>
        <taxon>eudicotyledons</taxon>
        <taxon>Gunneridae</taxon>
        <taxon>Pentapetalae</taxon>
        <taxon>rosids</taxon>
        <taxon>fabids</taxon>
        <taxon>Malpighiales</taxon>
        <taxon>Euphorbiaceae</taxon>
        <taxon>Crotonoideae</taxon>
        <taxon>Manihoteae</taxon>
        <taxon>Manihot</taxon>
    </lineage>
</organism>
<name>A0A199U9E6_MANES</name>
<protein>
    <submittedName>
        <fullName evidence="2">Uncharacterized protein</fullName>
    </submittedName>
</protein>
<dbReference type="EMBL" id="KV451567">
    <property type="protein sequence ID" value="OAY21246.1"/>
    <property type="molecule type" value="Genomic_DNA"/>
</dbReference>
<reference evidence="2" key="1">
    <citation type="submission" date="2016-02" db="EMBL/GenBank/DDBJ databases">
        <title>WGS assembly of Manihot esculenta.</title>
        <authorList>
            <person name="Bredeson J.V."/>
            <person name="Prochnik S.E."/>
            <person name="Lyons J.B."/>
            <person name="Schmutz J."/>
            <person name="Grimwood J."/>
            <person name="Vrebalov J."/>
            <person name="Bart R.S."/>
            <person name="Amuge T."/>
            <person name="Ferguson M.E."/>
            <person name="Green R."/>
            <person name="Putnam N."/>
            <person name="Stites J."/>
            <person name="Rounsley S."/>
            <person name="Rokhsar D.S."/>
        </authorList>
    </citation>
    <scope>NUCLEOTIDE SEQUENCE [LARGE SCALE GENOMIC DNA]</scope>
    <source>
        <tissue evidence="2">Leaf</tissue>
    </source>
</reference>